<dbReference type="Proteomes" id="UP000030645">
    <property type="component" value="Unassembled WGS sequence"/>
</dbReference>
<sequence length="75" mass="8638">MMLEMERKDFPAEHCTKCLIDQGVSLLFKSPFSPSRGWLECMRSVLRHKRTRENLEAAEVLPFLVASSALKISRD</sequence>
<evidence type="ECO:0000313" key="1">
    <source>
        <dbReference type="EMBL" id="EXB99775.1"/>
    </source>
</evidence>
<accession>W9RNL5</accession>
<keyword evidence="2" id="KW-1185">Reference proteome</keyword>
<protein>
    <submittedName>
        <fullName evidence="1">Uncharacterized protein</fullName>
    </submittedName>
</protein>
<name>W9RNL5_9ROSA</name>
<organism evidence="1 2">
    <name type="scientific">Morus notabilis</name>
    <dbReference type="NCBI Taxonomy" id="981085"/>
    <lineage>
        <taxon>Eukaryota</taxon>
        <taxon>Viridiplantae</taxon>
        <taxon>Streptophyta</taxon>
        <taxon>Embryophyta</taxon>
        <taxon>Tracheophyta</taxon>
        <taxon>Spermatophyta</taxon>
        <taxon>Magnoliopsida</taxon>
        <taxon>eudicotyledons</taxon>
        <taxon>Gunneridae</taxon>
        <taxon>Pentapetalae</taxon>
        <taxon>rosids</taxon>
        <taxon>fabids</taxon>
        <taxon>Rosales</taxon>
        <taxon>Moraceae</taxon>
        <taxon>Moreae</taxon>
        <taxon>Morus</taxon>
    </lineage>
</organism>
<dbReference type="AlphaFoldDB" id="W9RNL5"/>
<proteinExistence type="predicted"/>
<dbReference type="EMBL" id="KE345304">
    <property type="protein sequence ID" value="EXB99775.1"/>
    <property type="molecule type" value="Genomic_DNA"/>
</dbReference>
<evidence type="ECO:0000313" key="2">
    <source>
        <dbReference type="Proteomes" id="UP000030645"/>
    </source>
</evidence>
<reference evidence="2" key="1">
    <citation type="submission" date="2013-01" db="EMBL/GenBank/DDBJ databases">
        <title>Draft Genome Sequence of a Mulberry Tree, Morus notabilis C.K. Schneid.</title>
        <authorList>
            <person name="He N."/>
            <person name="Zhao S."/>
        </authorList>
    </citation>
    <scope>NUCLEOTIDE SEQUENCE</scope>
</reference>
<gene>
    <name evidence="1" type="ORF">L484_023306</name>
</gene>